<dbReference type="SUPFAM" id="SSF53850">
    <property type="entry name" value="Periplasmic binding protein-like II"/>
    <property type="match status" value="1"/>
</dbReference>
<evidence type="ECO:0000256" key="1">
    <source>
        <dbReference type="SAM" id="SignalP"/>
    </source>
</evidence>
<dbReference type="InterPro" id="IPR006311">
    <property type="entry name" value="TAT_signal"/>
</dbReference>
<reference evidence="3 5" key="2">
    <citation type="submission" date="2023-07" db="EMBL/GenBank/DDBJ databases">
        <title>Sequencing the genomes of 1000 actinobacteria strains.</title>
        <authorList>
            <person name="Klenk H.-P."/>
        </authorList>
    </citation>
    <scope>NUCLEOTIDE SEQUENCE [LARGE SCALE GENOMIC DNA]</scope>
    <source>
        <strain evidence="3 5">DSM 44724</strain>
    </source>
</reference>
<dbReference type="Proteomes" id="UP001145799">
    <property type="component" value="Unassembled WGS sequence"/>
</dbReference>
<name>A0A9X3SUW9_9ACTN</name>
<evidence type="ECO:0000313" key="3">
    <source>
        <dbReference type="EMBL" id="MDR7340818.1"/>
    </source>
</evidence>
<gene>
    <name evidence="3" type="ORF">J2S69_004537</name>
    <name evidence="2" type="ORF">O2L01_13610</name>
</gene>
<evidence type="ECO:0000313" key="2">
    <source>
        <dbReference type="EMBL" id="MDA1386025.1"/>
    </source>
</evidence>
<feature type="chain" id="PRO_5040892341" evidence="1">
    <location>
        <begin position="34"/>
        <end position="564"/>
    </location>
</feature>
<keyword evidence="5" id="KW-1185">Reference proteome</keyword>
<dbReference type="EMBL" id="JAVDYD010000001">
    <property type="protein sequence ID" value="MDR7340818.1"/>
    <property type="molecule type" value="Genomic_DNA"/>
</dbReference>
<dbReference type="Gene3D" id="3.40.190.10">
    <property type="entry name" value="Periplasmic binding protein-like II"/>
    <property type="match status" value="1"/>
</dbReference>
<dbReference type="RefSeq" id="WP_270122490.1">
    <property type="nucleotide sequence ID" value="NZ_BAAAOM010000001.1"/>
</dbReference>
<evidence type="ECO:0000313" key="5">
    <source>
        <dbReference type="Proteomes" id="UP001183604"/>
    </source>
</evidence>
<reference evidence="2" key="1">
    <citation type="submission" date="2022-12" db="EMBL/GenBank/DDBJ databases">
        <title>Gycomyces niveus sp.nov., a novel actinomycete isolated from soil in Shouguang.</title>
        <authorList>
            <person name="Yang X."/>
        </authorList>
    </citation>
    <scope>NUCLEOTIDE SEQUENCE</scope>
    <source>
        <strain evidence="2">DSM 44724</strain>
    </source>
</reference>
<dbReference type="PROSITE" id="PS51318">
    <property type="entry name" value="TAT"/>
    <property type="match status" value="1"/>
</dbReference>
<comment type="caution">
    <text evidence="2">The sequence shown here is derived from an EMBL/GenBank/DDBJ whole genome shotgun (WGS) entry which is preliminary data.</text>
</comment>
<accession>A0A9X3SUW9</accession>
<dbReference type="Proteomes" id="UP001183604">
    <property type="component" value="Unassembled WGS sequence"/>
</dbReference>
<proteinExistence type="predicted"/>
<dbReference type="AlphaFoldDB" id="A0A9X3SUW9"/>
<evidence type="ECO:0000313" key="4">
    <source>
        <dbReference type="Proteomes" id="UP001145799"/>
    </source>
</evidence>
<sequence>MPVPSSNAPFNRRSLFKVAGLGAAGAAGLPVLAACSDIESGEGAVQSTEGFDFLPTYQEWPLPVQPDLVGEPPNHPSGFTSYPEPVQAVTELPSGSGTYEMTVPNWGANPSNDDPYFAAVSEAWGGTVINLRHADGNTYADTSVQWLKANEYGDAIMMSSWMLGSHVNFQETVVNGFYDLTDIVKGDIAGRWPLLAGLPTASWGQSVWSTDVADPATARIYGIPGTLSGGQGNAVFVRTDYLEAANLAMPTTVEELLEVCRAWSDDANGKWAFATLDWFVGEWFSTGDTEGWKWDENEKKMYHTSELPEFTELLEFRRTLWDEQLIHPDAPSGTLDTHAMQAAGSVLFTQDSMIWWGEFARQVKTGEVEGAIAPLPPLAAKGRTPIVSMNPAVEGWTFLNKDLKKEQVEEILDVANWCASPYGTKEYELLQYGVEGEHFDLGEDGTPVLTESGSTIVGAPVNYKALCGQVQNFLTGDPETVQARFDYNAAIQQYGSKNMFEGMRIEGPADFKAAASTLWDQQNDIAYGRADLSTIPDIVQTFLDNGGEAAREYYTEAYKSVHGE</sequence>
<dbReference type="EMBL" id="JAPZVQ010000007">
    <property type="protein sequence ID" value="MDA1386025.1"/>
    <property type="molecule type" value="Genomic_DNA"/>
</dbReference>
<feature type="signal peptide" evidence="1">
    <location>
        <begin position="1"/>
        <end position="33"/>
    </location>
</feature>
<organism evidence="2 4">
    <name type="scientific">Glycomyces lechevalierae</name>
    <dbReference type="NCBI Taxonomy" id="256034"/>
    <lineage>
        <taxon>Bacteria</taxon>
        <taxon>Bacillati</taxon>
        <taxon>Actinomycetota</taxon>
        <taxon>Actinomycetes</taxon>
        <taxon>Glycomycetales</taxon>
        <taxon>Glycomycetaceae</taxon>
        <taxon>Glycomyces</taxon>
    </lineage>
</organism>
<keyword evidence="1" id="KW-0732">Signal</keyword>
<protein>
    <submittedName>
        <fullName evidence="3">Aldouronate transport system substrate-binding protein</fullName>
    </submittedName>
    <submittedName>
        <fullName evidence="2">Extracellular solute-binding protein</fullName>
    </submittedName>
</protein>